<name>A0A8J3FT18_9ACTN</name>
<proteinExistence type="predicted"/>
<organism evidence="2 3">
    <name type="scientific">Mangrovihabitans endophyticus</name>
    <dbReference type="NCBI Taxonomy" id="1751298"/>
    <lineage>
        <taxon>Bacteria</taxon>
        <taxon>Bacillati</taxon>
        <taxon>Actinomycetota</taxon>
        <taxon>Actinomycetes</taxon>
        <taxon>Micromonosporales</taxon>
        <taxon>Micromonosporaceae</taxon>
        <taxon>Mangrovihabitans</taxon>
    </lineage>
</organism>
<evidence type="ECO:0000259" key="1">
    <source>
        <dbReference type="Pfam" id="PF01636"/>
    </source>
</evidence>
<comment type="caution">
    <text evidence="2">The sequence shown here is derived from an EMBL/GenBank/DDBJ whole genome shotgun (WGS) entry which is preliminary data.</text>
</comment>
<dbReference type="EMBL" id="BMMX01000079">
    <property type="protein sequence ID" value="GGL20556.1"/>
    <property type="molecule type" value="Genomic_DNA"/>
</dbReference>
<dbReference type="Proteomes" id="UP000656042">
    <property type="component" value="Unassembled WGS sequence"/>
</dbReference>
<dbReference type="Pfam" id="PF01636">
    <property type="entry name" value="APH"/>
    <property type="match status" value="1"/>
</dbReference>
<gene>
    <name evidence="2" type="ORF">GCM10012284_63980</name>
</gene>
<feature type="domain" description="Aminoglycoside phosphotransferase" evidence="1">
    <location>
        <begin position="57"/>
        <end position="234"/>
    </location>
</feature>
<keyword evidence="3" id="KW-1185">Reference proteome</keyword>
<dbReference type="InterPro" id="IPR002575">
    <property type="entry name" value="Aminoglycoside_PTrfase"/>
</dbReference>
<dbReference type="InterPro" id="IPR011009">
    <property type="entry name" value="Kinase-like_dom_sf"/>
</dbReference>
<accession>A0A8J3FT18</accession>
<sequence>MRLPCRETLTYDAPMEGAQRATQEAMTCAASLGLTARDAAVLHNSNKLTLRLRPCDVLARVAPAAYRGARFEVDVARRLAELGSPVAALISPEIFVRDGYVVTLWAYYEPVSPQAVPTADYADALARLHAGMREVDLPAPHVTDRVAEAHTLVADPARTPGLAGPDRAFLAGALDRLRGAVGRSGRPEQLLHGEPHPGNLLPTRTGPLFVDFETCCRGPVEFDLAHAPDGVADHYPGVDHRLLRDCRALALALVTAWRWDRDDQLPDGHRLGIEGLSELRSRWSGRSG</sequence>
<protein>
    <submittedName>
        <fullName evidence="2">Aminoglycoside phosphotransferase</fullName>
    </submittedName>
</protein>
<dbReference type="Gene3D" id="3.90.1200.10">
    <property type="match status" value="1"/>
</dbReference>
<evidence type="ECO:0000313" key="3">
    <source>
        <dbReference type="Proteomes" id="UP000656042"/>
    </source>
</evidence>
<dbReference type="AlphaFoldDB" id="A0A8J3FT18"/>
<reference evidence="2" key="2">
    <citation type="submission" date="2020-09" db="EMBL/GenBank/DDBJ databases">
        <authorList>
            <person name="Sun Q."/>
            <person name="Zhou Y."/>
        </authorList>
    </citation>
    <scope>NUCLEOTIDE SEQUENCE</scope>
    <source>
        <strain evidence="2">CGMCC 4.7299</strain>
    </source>
</reference>
<dbReference type="SUPFAM" id="SSF56112">
    <property type="entry name" value="Protein kinase-like (PK-like)"/>
    <property type="match status" value="1"/>
</dbReference>
<evidence type="ECO:0000313" key="2">
    <source>
        <dbReference type="EMBL" id="GGL20556.1"/>
    </source>
</evidence>
<reference evidence="2" key="1">
    <citation type="journal article" date="2014" name="Int. J. Syst. Evol. Microbiol.">
        <title>Complete genome sequence of Corynebacterium casei LMG S-19264T (=DSM 44701T), isolated from a smear-ripened cheese.</title>
        <authorList>
            <consortium name="US DOE Joint Genome Institute (JGI-PGF)"/>
            <person name="Walter F."/>
            <person name="Albersmeier A."/>
            <person name="Kalinowski J."/>
            <person name="Ruckert C."/>
        </authorList>
    </citation>
    <scope>NUCLEOTIDE SEQUENCE</scope>
    <source>
        <strain evidence="2">CGMCC 4.7299</strain>
    </source>
</reference>